<dbReference type="Pfam" id="PF01035">
    <property type="entry name" value="DNA_binding_1"/>
    <property type="match status" value="1"/>
</dbReference>
<protein>
    <recommendedName>
        <fullName evidence="9">Methylated-DNA--protein-cysteine methyltransferase</fullName>
        <ecNumber evidence="9">2.1.1.63</ecNumber>
    </recommendedName>
    <alternativeName>
        <fullName evidence="9">6-O-methylguanine-DNA methyltransferase</fullName>
        <shortName evidence="9">MGMT</shortName>
    </alternativeName>
    <alternativeName>
        <fullName evidence="9">O-6-methylguanine-DNA-alkyltransferase</fullName>
    </alternativeName>
</protein>
<dbReference type="InterPro" id="IPR014048">
    <property type="entry name" value="MethylDNA_cys_MeTrfase_DNA-bd"/>
</dbReference>
<evidence type="ECO:0000256" key="4">
    <source>
        <dbReference type="ARBA" id="ARBA00022603"/>
    </source>
</evidence>
<keyword evidence="5 9" id="KW-0808">Transferase</keyword>
<dbReference type="Gene3D" id="3.30.160.70">
    <property type="entry name" value="Methylated DNA-protein cysteine methyltransferase domain"/>
    <property type="match status" value="1"/>
</dbReference>
<evidence type="ECO:0000256" key="6">
    <source>
        <dbReference type="ARBA" id="ARBA00022763"/>
    </source>
</evidence>
<keyword evidence="6 9" id="KW-0227">DNA damage</keyword>
<dbReference type="RefSeq" id="WP_012418798.1">
    <property type="nucleotide sequence ID" value="NC_010645.1"/>
</dbReference>
<dbReference type="STRING" id="360910.BAV3160"/>
<keyword evidence="7 9" id="KW-0234">DNA repair</keyword>
<comment type="catalytic activity">
    <reaction evidence="1 9">
        <text>a 4-O-methyl-thymidine in DNA + L-cysteinyl-[protein] = a thymidine in DNA + S-methyl-L-cysteinyl-[protein]</text>
        <dbReference type="Rhea" id="RHEA:53428"/>
        <dbReference type="Rhea" id="RHEA-COMP:10131"/>
        <dbReference type="Rhea" id="RHEA-COMP:10132"/>
        <dbReference type="Rhea" id="RHEA-COMP:13555"/>
        <dbReference type="Rhea" id="RHEA-COMP:13556"/>
        <dbReference type="ChEBI" id="CHEBI:29950"/>
        <dbReference type="ChEBI" id="CHEBI:82612"/>
        <dbReference type="ChEBI" id="CHEBI:137386"/>
        <dbReference type="ChEBI" id="CHEBI:137387"/>
        <dbReference type="EC" id="2.1.1.63"/>
    </reaction>
</comment>
<dbReference type="InterPro" id="IPR036388">
    <property type="entry name" value="WH-like_DNA-bd_sf"/>
</dbReference>
<keyword evidence="4 9" id="KW-0489">Methyltransferase</keyword>
<dbReference type="GO" id="GO:0003908">
    <property type="term" value="F:methylated-DNA-[protein]-cysteine S-methyltransferase activity"/>
    <property type="evidence" value="ECO:0007669"/>
    <property type="project" value="UniProtKB-UniRule"/>
</dbReference>
<evidence type="ECO:0000259" key="10">
    <source>
        <dbReference type="Pfam" id="PF01035"/>
    </source>
</evidence>
<dbReference type="InterPro" id="IPR023546">
    <property type="entry name" value="MGMT"/>
</dbReference>
<organism evidence="11 12">
    <name type="scientific">Bordetella avium (strain 197N)</name>
    <dbReference type="NCBI Taxonomy" id="360910"/>
    <lineage>
        <taxon>Bacteria</taxon>
        <taxon>Pseudomonadati</taxon>
        <taxon>Pseudomonadota</taxon>
        <taxon>Betaproteobacteria</taxon>
        <taxon>Burkholderiales</taxon>
        <taxon>Alcaligenaceae</taxon>
        <taxon>Bordetella</taxon>
    </lineage>
</organism>
<dbReference type="PANTHER" id="PTHR10815">
    <property type="entry name" value="METHYLATED-DNA--PROTEIN-CYSTEINE METHYLTRANSFERASE"/>
    <property type="match status" value="1"/>
</dbReference>
<comment type="subcellular location">
    <subcellularLocation>
        <location evidence="9">Cytoplasm</location>
    </subcellularLocation>
</comment>
<dbReference type="GO" id="GO:0006307">
    <property type="term" value="P:DNA alkylation repair"/>
    <property type="evidence" value="ECO:0007669"/>
    <property type="project" value="UniProtKB-UniRule"/>
</dbReference>
<evidence type="ECO:0000256" key="8">
    <source>
        <dbReference type="ARBA" id="ARBA00049348"/>
    </source>
</evidence>
<evidence type="ECO:0000256" key="7">
    <source>
        <dbReference type="ARBA" id="ARBA00023204"/>
    </source>
</evidence>
<comment type="function">
    <text evidence="9">Involved in the cellular defense against the biological effects of O6-methylguanine (O6-MeG) and O4-methylthymine (O4-MeT) in DNA. Repairs the methylated nucleobase in DNA by stoichiometrically transferring the methyl group to a cysteine residue in the enzyme. This is a suicide reaction: the enzyme is irreversibly inactivated.</text>
</comment>
<dbReference type="GO" id="GO:0005737">
    <property type="term" value="C:cytoplasm"/>
    <property type="evidence" value="ECO:0007669"/>
    <property type="project" value="UniProtKB-SubCell"/>
</dbReference>
<dbReference type="eggNOG" id="COG0350">
    <property type="taxonomic scope" value="Bacteria"/>
</dbReference>
<keyword evidence="3 9" id="KW-0963">Cytoplasm</keyword>
<dbReference type="CDD" id="cd06445">
    <property type="entry name" value="ATase"/>
    <property type="match status" value="1"/>
</dbReference>
<evidence type="ECO:0000256" key="3">
    <source>
        <dbReference type="ARBA" id="ARBA00022490"/>
    </source>
</evidence>
<dbReference type="EMBL" id="AM167904">
    <property type="protein sequence ID" value="CAJ50770.1"/>
    <property type="molecule type" value="Genomic_DNA"/>
</dbReference>
<dbReference type="KEGG" id="bav:BAV3160"/>
<name>Q2KU90_BORA1</name>
<dbReference type="HAMAP" id="MF_00772">
    <property type="entry name" value="OGT"/>
    <property type="match status" value="1"/>
</dbReference>
<dbReference type="FunFam" id="1.10.10.10:FF:000214">
    <property type="entry name" value="Methylated-DNA--protein-cysteine methyltransferase"/>
    <property type="match status" value="1"/>
</dbReference>
<evidence type="ECO:0000313" key="11">
    <source>
        <dbReference type="EMBL" id="CAJ50770.1"/>
    </source>
</evidence>
<gene>
    <name evidence="11" type="primary">ogt</name>
    <name evidence="11" type="ordered locus">BAV3160</name>
</gene>
<reference evidence="11 12" key="1">
    <citation type="journal article" date="2006" name="J. Bacteriol.">
        <title>Comparison of the genome sequence of the poultry pathogen Bordetella avium with those of B. bronchiseptica, B. pertussis, and B. parapertussis reveals extensive diversity in surface structures associated with host interaction.</title>
        <authorList>
            <person name="Sebaihia M."/>
            <person name="Preston A."/>
            <person name="Maskell D.J."/>
            <person name="Kuzmiak H."/>
            <person name="Connell T.D."/>
            <person name="King N.D."/>
            <person name="Orndorff P.E."/>
            <person name="Miyamoto D.M."/>
            <person name="Thomson N.R."/>
            <person name="Harris D."/>
            <person name="Goble A."/>
            <person name="Lord A."/>
            <person name="Murphy L."/>
            <person name="Quail M.A."/>
            <person name="Rutter S."/>
            <person name="Squares R."/>
            <person name="Squares S."/>
            <person name="Woodward J."/>
            <person name="Parkhill J."/>
            <person name="Temple L.M."/>
        </authorList>
    </citation>
    <scope>NUCLEOTIDE SEQUENCE [LARGE SCALE GENOMIC DNA]</scope>
    <source>
        <strain evidence="11 12">197N</strain>
    </source>
</reference>
<evidence type="ECO:0000313" key="12">
    <source>
        <dbReference type="Proteomes" id="UP000001977"/>
    </source>
</evidence>
<sequence>MIRGIEDASALDIDTPLGGVRLMASGLSLCGLWFADQPELPEPGRGASSAAERAVLGRAQEQLRAWFAGERQDFDLPLAPRGTAFQQAVWAGLLDLPFGVTISYSELARLIGRPRATRALAQAVGRNPISIIIPCHRVIGQDTALTGFGGGLDRKQRLLAHEGHRYSGRSARARRVCDGQMDLPW</sequence>
<dbReference type="InterPro" id="IPR001497">
    <property type="entry name" value="MethylDNA_cys_MeTrfase_AS"/>
</dbReference>
<evidence type="ECO:0000256" key="1">
    <source>
        <dbReference type="ARBA" id="ARBA00001286"/>
    </source>
</evidence>
<dbReference type="OrthoDB" id="9802228at2"/>
<dbReference type="InterPro" id="IPR036631">
    <property type="entry name" value="MGMT_N_sf"/>
</dbReference>
<dbReference type="NCBIfam" id="TIGR00589">
    <property type="entry name" value="ogt"/>
    <property type="match status" value="1"/>
</dbReference>
<evidence type="ECO:0000256" key="2">
    <source>
        <dbReference type="ARBA" id="ARBA00008711"/>
    </source>
</evidence>
<dbReference type="SUPFAM" id="SSF53155">
    <property type="entry name" value="Methylated DNA-protein cysteine methyltransferase domain"/>
    <property type="match status" value="1"/>
</dbReference>
<dbReference type="SUPFAM" id="SSF46767">
    <property type="entry name" value="Methylated DNA-protein cysteine methyltransferase, C-terminal domain"/>
    <property type="match status" value="1"/>
</dbReference>
<dbReference type="PANTHER" id="PTHR10815:SF5">
    <property type="entry name" value="METHYLATED-DNA--PROTEIN-CYSTEINE METHYLTRANSFERASE"/>
    <property type="match status" value="1"/>
</dbReference>
<dbReference type="EC" id="2.1.1.63" evidence="9"/>
<dbReference type="Proteomes" id="UP000001977">
    <property type="component" value="Chromosome"/>
</dbReference>
<dbReference type="GeneID" id="92933583"/>
<evidence type="ECO:0000256" key="9">
    <source>
        <dbReference type="HAMAP-Rule" id="MF_00772"/>
    </source>
</evidence>
<dbReference type="Gene3D" id="1.10.10.10">
    <property type="entry name" value="Winged helix-like DNA-binding domain superfamily/Winged helix DNA-binding domain"/>
    <property type="match status" value="1"/>
</dbReference>
<feature type="domain" description="Methylated-DNA-[protein]-cysteine S-methyltransferase DNA binding" evidence="10">
    <location>
        <begin position="84"/>
        <end position="163"/>
    </location>
</feature>
<dbReference type="AlphaFoldDB" id="Q2KU90"/>
<keyword evidence="12" id="KW-1185">Reference proteome</keyword>
<evidence type="ECO:0000256" key="5">
    <source>
        <dbReference type="ARBA" id="ARBA00022679"/>
    </source>
</evidence>
<feature type="active site" description="Nucleophile; methyl group acceptor" evidence="9">
    <location>
        <position position="135"/>
    </location>
</feature>
<accession>Q2KU90</accession>
<comment type="miscellaneous">
    <text evidence="9">This enzyme catalyzes only one turnover and therefore is not strictly catalytic. According to one definition, an enzyme is a biocatalyst that acts repeatedly and over many reaction cycles.</text>
</comment>
<dbReference type="PROSITE" id="PS00374">
    <property type="entry name" value="MGMT"/>
    <property type="match status" value="1"/>
</dbReference>
<dbReference type="HOGENOM" id="CLU_000445_52_2_4"/>
<dbReference type="GO" id="GO:0032259">
    <property type="term" value="P:methylation"/>
    <property type="evidence" value="ECO:0007669"/>
    <property type="project" value="UniProtKB-KW"/>
</dbReference>
<comment type="similarity">
    <text evidence="2 9">Belongs to the MGMT family.</text>
</comment>
<dbReference type="InterPro" id="IPR036217">
    <property type="entry name" value="MethylDNA_cys_MeTrfase_DNAb"/>
</dbReference>
<comment type="catalytic activity">
    <reaction evidence="8 9">
        <text>a 6-O-methyl-2'-deoxyguanosine in DNA + L-cysteinyl-[protein] = S-methyl-L-cysteinyl-[protein] + a 2'-deoxyguanosine in DNA</text>
        <dbReference type="Rhea" id="RHEA:24000"/>
        <dbReference type="Rhea" id="RHEA-COMP:10131"/>
        <dbReference type="Rhea" id="RHEA-COMP:10132"/>
        <dbReference type="Rhea" id="RHEA-COMP:11367"/>
        <dbReference type="Rhea" id="RHEA-COMP:11368"/>
        <dbReference type="ChEBI" id="CHEBI:29950"/>
        <dbReference type="ChEBI" id="CHEBI:82612"/>
        <dbReference type="ChEBI" id="CHEBI:85445"/>
        <dbReference type="ChEBI" id="CHEBI:85448"/>
        <dbReference type="EC" id="2.1.1.63"/>
    </reaction>
</comment>
<proteinExistence type="inferred from homology"/>